<accession>A0A1W1E1R7</accession>
<dbReference type="EMBL" id="FPHZ01000108">
    <property type="protein sequence ID" value="SFV87924.1"/>
    <property type="molecule type" value="Genomic_DNA"/>
</dbReference>
<name>A0A1W1E1R7_9ZZZZ</name>
<proteinExistence type="predicted"/>
<sequence length="62" mass="7068">MTLAQGFELTIVFSSFPHYAWECIPQIQSFETANFAKQQVRLFLTPLCFGVLMSLIKSAYGF</sequence>
<organism evidence="1">
    <name type="scientific">hydrothermal vent metagenome</name>
    <dbReference type="NCBI Taxonomy" id="652676"/>
    <lineage>
        <taxon>unclassified sequences</taxon>
        <taxon>metagenomes</taxon>
        <taxon>ecological metagenomes</taxon>
    </lineage>
</organism>
<evidence type="ECO:0000313" key="1">
    <source>
        <dbReference type="EMBL" id="SFV87924.1"/>
    </source>
</evidence>
<reference evidence="1" key="1">
    <citation type="submission" date="2016-10" db="EMBL/GenBank/DDBJ databases">
        <authorList>
            <person name="de Groot N.N."/>
        </authorList>
    </citation>
    <scope>NUCLEOTIDE SEQUENCE</scope>
</reference>
<gene>
    <name evidence="1" type="ORF">MNB_SUP05-SYMBIONT-5-252</name>
</gene>
<protein>
    <submittedName>
        <fullName evidence="1">Uncharacterized protein</fullName>
    </submittedName>
</protein>
<dbReference type="AlphaFoldDB" id="A0A1W1E1R7"/>